<evidence type="ECO:0000256" key="7">
    <source>
        <dbReference type="SAM" id="Phobius"/>
    </source>
</evidence>
<accession>A0ABM7WID2</accession>
<feature type="compositionally biased region" description="Low complexity" evidence="6">
    <location>
        <begin position="191"/>
        <end position="202"/>
    </location>
</feature>
<feature type="transmembrane region" description="Helical" evidence="7">
    <location>
        <begin position="361"/>
        <end position="383"/>
    </location>
</feature>
<keyword evidence="10" id="KW-1185">Reference proteome</keyword>
<reference evidence="9 10" key="1">
    <citation type="submission" date="2022-01" db="EMBL/GenBank/DDBJ databases">
        <title>Novel bile acid biosynthetic pathways are enriched in the microbiome of centenarians.</title>
        <authorList>
            <person name="Sato Y."/>
            <person name="Atarashi K."/>
            <person name="Plichta R.D."/>
            <person name="Arai Y."/>
            <person name="Sasajima S."/>
            <person name="Kearney M.S."/>
            <person name="Suda W."/>
            <person name="Takeshita K."/>
            <person name="Sasaki T."/>
            <person name="Okamoto S."/>
            <person name="Skelly N.A."/>
            <person name="Okamura Y."/>
            <person name="Vlamakis H."/>
            <person name="Li Y."/>
            <person name="Tanoue T."/>
            <person name="Takei H."/>
            <person name="Nittono H."/>
            <person name="Narushima S."/>
            <person name="Irie J."/>
            <person name="Itoh H."/>
            <person name="Moriya K."/>
            <person name="Sugiura Y."/>
            <person name="Suematsu M."/>
            <person name="Moritoki N."/>
            <person name="Shibata S."/>
            <person name="Littman R.D."/>
            <person name="Fischbach A.M."/>
            <person name="Uwamino Y."/>
            <person name="Inoue T."/>
            <person name="Honda A."/>
            <person name="Hattori M."/>
            <person name="Murai T."/>
            <person name="Xavier J.R."/>
            <person name="Hirose N."/>
            <person name="Honda K."/>
        </authorList>
    </citation>
    <scope>NUCLEOTIDE SEQUENCE [LARGE SCALE GENOMIC DNA]</scope>
    <source>
        <strain evidence="9 10">CE91-St30</strain>
    </source>
</reference>
<evidence type="ECO:0000313" key="10">
    <source>
        <dbReference type="Proteomes" id="UP001320544"/>
    </source>
</evidence>
<evidence type="ECO:0000256" key="1">
    <source>
        <dbReference type="ARBA" id="ARBA00004651"/>
    </source>
</evidence>
<dbReference type="InterPro" id="IPR050189">
    <property type="entry name" value="MFS_Efflux_Transporters"/>
</dbReference>
<feature type="transmembrane region" description="Helical" evidence="7">
    <location>
        <begin position="126"/>
        <end position="144"/>
    </location>
</feature>
<proteinExistence type="predicted"/>
<dbReference type="InterPro" id="IPR036259">
    <property type="entry name" value="MFS_trans_sf"/>
</dbReference>
<protein>
    <recommendedName>
        <fullName evidence="8">Major facilitator superfamily (MFS) profile domain-containing protein</fullName>
    </recommendedName>
</protein>
<evidence type="ECO:0000256" key="5">
    <source>
        <dbReference type="ARBA" id="ARBA00023136"/>
    </source>
</evidence>
<sequence length="428" mass="43633">MAAAGCAIILAVGIGSTSVLNAIAPLLIEGMGATVTDYSFGPMLATIFAFVGSLIGAKFITKIGARRCLLIGTICVCAVLCLIASATSTALWYVANVINGVVLAIGAHAAAAGVLAEFYGERTPTVFGIVVGVMSFLVAGEVLIESMMLNALDYRMIIYIFAAATLVFGLLSNFVLIGRLPSERAAKQAAGAGAQPTPGAPADTDGHEAVASPDQPAETVEPAGFTLRDAMRSPTLYLFFLAMVLASFPLNGFSAYASYFFVGNGLSASLAATLLSVFAVIVAVISLVSGSVSKKLGASITSIIVFVGFAVGVGMMVAWTDGGSLPVAVASLVPCALIGPVQILPALFIPQLFGMKDYTSINAFGMGGFYLGGAAVFVIVAAVMQNLGYNMGFIVLAACGIAALVLFLAAIALSPMKRLAANGGHPKQ</sequence>
<keyword evidence="3 7" id="KW-0812">Transmembrane</keyword>
<feature type="transmembrane region" description="Helical" evidence="7">
    <location>
        <begin position="69"/>
        <end position="95"/>
    </location>
</feature>
<dbReference type="Pfam" id="PF07690">
    <property type="entry name" value="MFS_1"/>
    <property type="match status" value="1"/>
</dbReference>
<evidence type="ECO:0000256" key="6">
    <source>
        <dbReference type="SAM" id="MobiDB-lite"/>
    </source>
</evidence>
<organism evidence="9 10">
    <name type="scientific">Raoultibacter timonensis</name>
    <dbReference type="NCBI Taxonomy" id="1907662"/>
    <lineage>
        <taxon>Bacteria</taxon>
        <taxon>Bacillati</taxon>
        <taxon>Actinomycetota</taxon>
        <taxon>Coriobacteriia</taxon>
        <taxon>Eggerthellales</taxon>
        <taxon>Eggerthellaceae</taxon>
        <taxon>Raoultibacter</taxon>
    </lineage>
</organism>
<evidence type="ECO:0000256" key="3">
    <source>
        <dbReference type="ARBA" id="ARBA00022692"/>
    </source>
</evidence>
<feature type="region of interest" description="Disordered" evidence="6">
    <location>
        <begin position="191"/>
        <end position="218"/>
    </location>
</feature>
<dbReference type="PANTHER" id="PTHR43124">
    <property type="entry name" value="PURINE EFFLUX PUMP PBUE"/>
    <property type="match status" value="1"/>
</dbReference>
<feature type="transmembrane region" description="Helical" evidence="7">
    <location>
        <begin position="101"/>
        <end position="119"/>
    </location>
</feature>
<dbReference type="Proteomes" id="UP001320544">
    <property type="component" value="Chromosome"/>
</dbReference>
<keyword evidence="2" id="KW-1003">Cell membrane</keyword>
<feature type="transmembrane region" description="Helical" evidence="7">
    <location>
        <begin position="300"/>
        <end position="319"/>
    </location>
</feature>
<feature type="transmembrane region" description="Helical" evidence="7">
    <location>
        <begin position="268"/>
        <end position="288"/>
    </location>
</feature>
<name>A0ABM7WID2_9ACTN</name>
<evidence type="ECO:0000256" key="2">
    <source>
        <dbReference type="ARBA" id="ARBA00022475"/>
    </source>
</evidence>
<evidence type="ECO:0000259" key="8">
    <source>
        <dbReference type="PROSITE" id="PS50850"/>
    </source>
</evidence>
<feature type="transmembrane region" description="Helical" evidence="7">
    <location>
        <begin position="156"/>
        <end position="177"/>
    </location>
</feature>
<keyword evidence="5 7" id="KW-0472">Membrane</keyword>
<dbReference type="EMBL" id="AP025564">
    <property type="protein sequence ID" value="BDE96038.1"/>
    <property type="molecule type" value="Genomic_DNA"/>
</dbReference>
<evidence type="ECO:0000313" key="9">
    <source>
        <dbReference type="EMBL" id="BDE96038.1"/>
    </source>
</evidence>
<feature type="domain" description="Major facilitator superfamily (MFS) profile" evidence="8">
    <location>
        <begin position="1"/>
        <end position="415"/>
    </location>
</feature>
<dbReference type="InterPro" id="IPR020846">
    <property type="entry name" value="MFS_dom"/>
</dbReference>
<keyword evidence="4 7" id="KW-1133">Transmembrane helix</keyword>
<dbReference type="Gene3D" id="1.20.1250.20">
    <property type="entry name" value="MFS general substrate transporter like domains"/>
    <property type="match status" value="1"/>
</dbReference>
<dbReference type="InterPro" id="IPR011701">
    <property type="entry name" value="MFS"/>
</dbReference>
<feature type="transmembrane region" description="Helical" evidence="7">
    <location>
        <begin position="325"/>
        <end position="349"/>
    </location>
</feature>
<dbReference type="PROSITE" id="PS50850">
    <property type="entry name" value="MFS"/>
    <property type="match status" value="1"/>
</dbReference>
<feature type="transmembrane region" description="Helical" evidence="7">
    <location>
        <begin position="389"/>
        <end position="413"/>
    </location>
</feature>
<gene>
    <name evidence="9" type="ORF">CE91St30_13710</name>
</gene>
<dbReference type="SUPFAM" id="SSF103473">
    <property type="entry name" value="MFS general substrate transporter"/>
    <property type="match status" value="1"/>
</dbReference>
<comment type="subcellular location">
    <subcellularLocation>
        <location evidence="1">Cell membrane</location>
        <topology evidence="1">Multi-pass membrane protein</topology>
    </subcellularLocation>
</comment>
<feature type="transmembrane region" description="Helical" evidence="7">
    <location>
        <begin position="38"/>
        <end position="57"/>
    </location>
</feature>
<feature type="transmembrane region" description="Helical" evidence="7">
    <location>
        <begin position="236"/>
        <end position="262"/>
    </location>
</feature>
<dbReference type="PANTHER" id="PTHR43124:SF3">
    <property type="entry name" value="CHLORAMPHENICOL EFFLUX PUMP RV0191"/>
    <property type="match status" value="1"/>
</dbReference>
<evidence type="ECO:0000256" key="4">
    <source>
        <dbReference type="ARBA" id="ARBA00022989"/>
    </source>
</evidence>